<dbReference type="PROSITE" id="PS51005">
    <property type="entry name" value="NAC"/>
    <property type="match status" value="1"/>
</dbReference>
<evidence type="ECO:0000256" key="5">
    <source>
        <dbReference type="SAM" id="MobiDB-lite"/>
    </source>
</evidence>
<dbReference type="GO" id="GO:0003677">
    <property type="term" value="F:DNA binding"/>
    <property type="evidence" value="ECO:0007669"/>
    <property type="project" value="UniProtKB-KW"/>
</dbReference>
<dbReference type="InterPro" id="IPR036093">
    <property type="entry name" value="NAC_dom_sf"/>
</dbReference>
<feature type="compositionally biased region" description="Polar residues" evidence="5">
    <location>
        <begin position="339"/>
        <end position="368"/>
    </location>
</feature>
<sequence>MNEGDECQDLPPGFRFHPTDEEIINCYLSEKIKNGKFIAKAIGVADLNKSEPWDLPKKAKMGEKEWYFFCQRDRKYPTGMRTNRATQAGYWKATGKDKEVYDKGKGACLIGMKKTLVFYRGRAPKGEKSNWVMHEYRVEGKNSCHQFSNTSKDEWVVCRIFHKSTGIKRSSASSLLRMGSFSDDLLVSTTSSLPSLLDHDHYLSGSNKPNSNLIHNGNDEFKEATMVGSHSGHHHLSYFRTGIDGHQMNPIPNLSSNAPQYSSYYPVQQIPYSNQLGPFNQGSNQGRNNFSLVPNYPSSSLSGHDQALLRALVANNDLYRLKSNQSKVEQFSLNQSVASHSQDTGLSTDRNTEISSVVSKNDMPSNTRSNEDTEGPSSDCPVVDLDSLWNY</sequence>
<keyword evidence="2" id="KW-0238">DNA-binding</keyword>
<comment type="caution">
    <text evidence="7">The sequence shown here is derived from an EMBL/GenBank/DDBJ whole genome shotgun (WGS) entry which is preliminary data.</text>
</comment>
<dbReference type="SUPFAM" id="SSF101941">
    <property type="entry name" value="NAC domain"/>
    <property type="match status" value="1"/>
</dbReference>
<dbReference type="PANTHER" id="PTHR31744:SF92">
    <property type="entry name" value="NAC DOMAIN-CONTAINING PROTEIN 87"/>
    <property type="match status" value="1"/>
</dbReference>
<evidence type="ECO:0000256" key="3">
    <source>
        <dbReference type="ARBA" id="ARBA00023163"/>
    </source>
</evidence>
<keyword evidence="3" id="KW-0804">Transcription</keyword>
<dbReference type="FunFam" id="2.170.150.80:FF:000006">
    <property type="entry name" value="NAC domain-containing protein 100-like"/>
    <property type="match status" value="1"/>
</dbReference>
<dbReference type="GO" id="GO:0006355">
    <property type="term" value="P:regulation of DNA-templated transcription"/>
    <property type="evidence" value="ECO:0007669"/>
    <property type="project" value="InterPro"/>
</dbReference>
<feature type="region of interest" description="Disordered" evidence="5">
    <location>
        <begin position="339"/>
        <end position="381"/>
    </location>
</feature>
<accession>A0AA41S733</accession>
<dbReference type="Pfam" id="PF02365">
    <property type="entry name" value="NAM"/>
    <property type="match status" value="1"/>
</dbReference>
<organism evidence="7 8">
    <name type="scientific">Papaver nudicaule</name>
    <name type="common">Iceland poppy</name>
    <dbReference type="NCBI Taxonomy" id="74823"/>
    <lineage>
        <taxon>Eukaryota</taxon>
        <taxon>Viridiplantae</taxon>
        <taxon>Streptophyta</taxon>
        <taxon>Embryophyta</taxon>
        <taxon>Tracheophyta</taxon>
        <taxon>Spermatophyta</taxon>
        <taxon>Magnoliopsida</taxon>
        <taxon>Ranunculales</taxon>
        <taxon>Papaveraceae</taxon>
        <taxon>Papaveroideae</taxon>
        <taxon>Papaver</taxon>
    </lineage>
</organism>
<dbReference type="InterPro" id="IPR003441">
    <property type="entry name" value="NAC-dom"/>
</dbReference>
<dbReference type="Proteomes" id="UP001177140">
    <property type="component" value="Unassembled WGS sequence"/>
</dbReference>
<evidence type="ECO:0000256" key="1">
    <source>
        <dbReference type="ARBA" id="ARBA00023015"/>
    </source>
</evidence>
<evidence type="ECO:0000256" key="4">
    <source>
        <dbReference type="ARBA" id="ARBA00023242"/>
    </source>
</evidence>
<dbReference type="EMBL" id="JAJJMA010108832">
    <property type="protein sequence ID" value="MCL7031111.1"/>
    <property type="molecule type" value="Genomic_DNA"/>
</dbReference>
<reference evidence="7" key="1">
    <citation type="submission" date="2022-03" db="EMBL/GenBank/DDBJ databases">
        <title>A functionally conserved STORR gene fusion in Papaver species that diverged 16.8 million years ago.</title>
        <authorList>
            <person name="Catania T."/>
        </authorList>
    </citation>
    <scope>NUCLEOTIDE SEQUENCE</scope>
    <source>
        <strain evidence="7">S-191538</strain>
    </source>
</reference>
<evidence type="ECO:0000256" key="2">
    <source>
        <dbReference type="ARBA" id="ARBA00023125"/>
    </source>
</evidence>
<name>A0AA41S733_PAPNU</name>
<evidence type="ECO:0000313" key="7">
    <source>
        <dbReference type="EMBL" id="MCL7031111.1"/>
    </source>
</evidence>
<protein>
    <recommendedName>
        <fullName evidence="6">NAC domain-containing protein</fullName>
    </recommendedName>
</protein>
<dbReference type="AlphaFoldDB" id="A0AA41S733"/>
<evidence type="ECO:0000313" key="8">
    <source>
        <dbReference type="Proteomes" id="UP001177140"/>
    </source>
</evidence>
<gene>
    <name evidence="7" type="ORF">MKW94_010904</name>
</gene>
<keyword evidence="1" id="KW-0805">Transcription regulation</keyword>
<dbReference type="Gene3D" id="2.170.150.80">
    <property type="entry name" value="NAC domain"/>
    <property type="match status" value="1"/>
</dbReference>
<dbReference type="GO" id="GO:0005634">
    <property type="term" value="C:nucleus"/>
    <property type="evidence" value="ECO:0007669"/>
    <property type="project" value="UniProtKB-ARBA"/>
</dbReference>
<keyword evidence="4" id="KW-0539">Nucleus</keyword>
<proteinExistence type="predicted"/>
<dbReference type="PANTHER" id="PTHR31744">
    <property type="entry name" value="PROTEIN CUP-SHAPED COTYLEDON 2-RELATED"/>
    <property type="match status" value="1"/>
</dbReference>
<keyword evidence="8" id="KW-1185">Reference proteome</keyword>
<feature type="domain" description="NAC" evidence="6">
    <location>
        <begin position="10"/>
        <end position="163"/>
    </location>
</feature>
<evidence type="ECO:0000259" key="6">
    <source>
        <dbReference type="PROSITE" id="PS51005"/>
    </source>
</evidence>